<dbReference type="PROSITE" id="PS00194">
    <property type="entry name" value="THIOREDOXIN_1"/>
    <property type="match status" value="1"/>
</dbReference>
<dbReference type="PANTHER" id="PTHR45672">
    <property type="entry name" value="PROTEIN DISULFIDE-ISOMERASE C17H9.14C-RELATED"/>
    <property type="match status" value="1"/>
</dbReference>
<dbReference type="GeneID" id="8858834"/>
<evidence type="ECO:0000256" key="3">
    <source>
        <dbReference type="SAM" id="MobiDB-lite"/>
    </source>
</evidence>
<evidence type="ECO:0000256" key="5">
    <source>
        <dbReference type="SAM" id="SignalP"/>
    </source>
</evidence>
<dbReference type="InterPro" id="IPR013766">
    <property type="entry name" value="Thioredoxin_domain"/>
</dbReference>
<name>D2VWH5_NAEGR</name>
<dbReference type="PANTHER" id="PTHR45672:SF3">
    <property type="entry name" value="THIOREDOXIN DOMAIN-CONTAINING PROTEIN 5"/>
    <property type="match status" value="1"/>
</dbReference>
<dbReference type="InterPro" id="IPR017937">
    <property type="entry name" value="Thioredoxin_CS"/>
</dbReference>
<feature type="compositionally biased region" description="Polar residues" evidence="3">
    <location>
        <begin position="320"/>
        <end position="336"/>
    </location>
</feature>
<dbReference type="OMA" id="KPVTEYY"/>
<dbReference type="RefSeq" id="XP_002671584.1">
    <property type="nucleotide sequence ID" value="XM_002671538.1"/>
</dbReference>
<dbReference type="AlphaFoldDB" id="D2VWH5"/>
<dbReference type="InterPro" id="IPR036249">
    <property type="entry name" value="Thioredoxin-like_sf"/>
</dbReference>
<dbReference type="Gene3D" id="3.40.30.10">
    <property type="entry name" value="Glutaredoxin"/>
    <property type="match status" value="2"/>
</dbReference>
<dbReference type="SUPFAM" id="SSF52833">
    <property type="entry name" value="Thioredoxin-like"/>
    <property type="match status" value="2"/>
</dbReference>
<dbReference type="KEGG" id="ngr:NAEGRDRAFT_73382"/>
<dbReference type="Proteomes" id="UP000006671">
    <property type="component" value="Unassembled WGS sequence"/>
</dbReference>
<dbReference type="STRING" id="5762.D2VWH5"/>
<dbReference type="GO" id="GO:0003756">
    <property type="term" value="F:protein disulfide isomerase activity"/>
    <property type="evidence" value="ECO:0007669"/>
    <property type="project" value="TreeGrafter"/>
</dbReference>
<evidence type="ECO:0000256" key="1">
    <source>
        <dbReference type="ARBA" id="ARBA00006347"/>
    </source>
</evidence>
<feature type="signal peptide" evidence="5">
    <location>
        <begin position="1"/>
        <end position="23"/>
    </location>
</feature>
<gene>
    <name evidence="7" type="ORF">NAEGRDRAFT_73382</name>
</gene>
<keyword evidence="4" id="KW-0812">Transmembrane</keyword>
<keyword evidence="8" id="KW-1185">Reference proteome</keyword>
<evidence type="ECO:0000259" key="6">
    <source>
        <dbReference type="PROSITE" id="PS51352"/>
    </source>
</evidence>
<feature type="domain" description="Thioredoxin" evidence="6">
    <location>
        <begin position="8"/>
        <end position="142"/>
    </location>
</feature>
<keyword evidence="2 5" id="KW-0732">Signal</keyword>
<dbReference type="CDD" id="cd02961">
    <property type="entry name" value="PDI_a_family"/>
    <property type="match status" value="1"/>
</dbReference>
<dbReference type="PROSITE" id="PS51352">
    <property type="entry name" value="THIOREDOXIN_2"/>
    <property type="match status" value="1"/>
</dbReference>
<sequence>MQKSKLLISLFCLMVLFALFVQADGSSGVVLELNTQNFETTIQSNPQKVFFIKFFAPWCGHCKRLAGTWSELAKELEDSSVPHFQNVQLAKVNCDEHPDIRRKYSIRGYPTLVLFVGGKPVTEYYGYRTVPKFKSFLDDVFSSAKSSGSVDQVTEVELESKIKNQNRAWTVMFYNSESAQTKQFDSNFQQLATNNKDTNNFFAKIDCNQEKELCTKRLTIDLTNGPQFVIFTGSDKMMSQFKEQPSVESLQKFITSGHVSSKVQIPGPVDNTPTILHFLNDHPYISIGVVTMFCIAICGIFLAILCMSDDSEKKGKTEPAENTENTQTNPANNFDVSSDEEGDKVVEATSNETAPSNLKKRNLSSNNE</sequence>
<dbReference type="OrthoDB" id="72053at2759"/>
<reference evidence="7 8" key="1">
    <citation type="journal article" date="2010" name="Cell">
        <title>The genome of Naegleria gruberi illuminates early eukaryotic versatility.</title>
        <authorList>
            <person name="Fritz-Laylin L.K."/>
            <person name="Prochnik S.E."/>
            <person name="Ginger M.L."/>
            <person name="Dacks J.B."/>
            <person name="Carpenter M.L."/>
            <person name="Field M.C."/>
            <person name="Kuo A."/>
            <person name="Paredez A."/>
            <person name="Chapman J."/>
            <person name="Pham J."/>
            <person name="Shu S."/>
            <person name="Neupane R."/>
            <person name="Cipriano M."/>
            <person name="Mancuso J."/>
            <person name="Tu H."/>
            <person name="Salamov A."/>
            <person name="Lindquist E."/>
            <person name="Shapiro H."/>
            <person name="Lucas S."/>
            <person name="Grigoriev I.V."/>
            <person name="Cande W.Z."/>
            <person name="Fulton C."/>
            <person name="Rokhsar D.S."/>
            <person name="Dawson S.C."/>
        </authorList>
    </citation>
    <scope>NUCLEOTIDE SEQUENCE [LARGE SCALE GENOMIC DNA]</scope>
    <source>
        <strain evidence="7 8">NEG-M</strain>
    </source>
</reference>
<evidence type="ECO:0000313" key="7">
    <source>
        <dbReference type="EMBL" id="EFC38840.1"/>
    </source>
</evidence>
<keyword evidence="4" id="KW-0472">Membrane</keyword>
<dbReference type="EMBL" id="GG738904">
    <property type="protein sequence ID" value="EFC38840.1"/>
    <property type="molecule type" value="Genomic_DNA"/>
</dbReference>
<comment type="similarity">
    <text evidence="1">Belongs to the protein disulfide isomerase family.</text>
</comment>
<proteinExistence type="inferred from homology"/>
<accession>D2VWH5</accession>
<organism evidence="8">
    <name type="scientific">Naegleria gruberi</name>
    <name type="common">Amoeba</name>
    <dbReference type="NCBI Taxonomy" id="5762"/>
    <lineage>
        <taxon>Eukaryota</taxon>
        <taxon>Discoba</taxon>
        <taxon>Heterolobosea</taxon>
        <taxon>Tetramitia</taxon>
        <taxon>Eutetramitia</taxon>
        <taxon>Vahlkampfiidae</taxon>
        <taxon>Naegleria</taxon>
    </lineage>
</organism>
<evidence type="ECO:0000313" key="8">
    <source>
        <dbReference type="Proteomes" id="UP000006671"/>
    </source>
</evidence>
<feature type="region of interest" description="Disordered" evidence="3">
    <location>
        <begin position="312"/>
        <end position="368"/>
    </location>
</feature>
<feature type="transmembrane region" description="Helical" evidence="4">
    <location>
        <begin position="284"/>
        <end position="306"/>
    </location>
</feature>
<dbReference type="GO" id="GO:0005783">
    <property type="term" value="C:endoplasmic reticulum"/>
    <property type="evidence" value="ECO:0007669"/>
    <property type="project" value="TreeGrafter"/>
</dbReference>
<dbReference type="InParanoid" id="D2VWH5"/>
<dbReference type="Pfam" id="PF00085">
    <property type="entry name" value="Thioredoxin"/>
    <property type="match status" value="2"/>
</dbReference>
<protein>
    <submittedName>
        <fullName evidence="7">Predicted protein</fullName>
    </submittedName>
</protein>
<dbReference type="GO" id="GO:0006457">
    <property type="term" value="P:protein folding"/>
    <property type="evidence" value="ECO:0007669"/>
    <property type="project" value="TreeGrafter"/>
</dbReference>
<evidence type="ECO:0000256" key="2">
    <source>
        <dbReference type="ARBA" id="ARBA00022729"/>
    </source>
</evidence>
<evidence type="ECO:0000256" key="4">
    <source>
        <dbReference type="SAM" id="Phobius"/>
    </source>
</evidence>
<dbReference type="eggNOG" id="KOG0191">
    <property type="taxonomic scope" value="Eukaryota"/>
</dbReference>
<dbReference type="InterPro" id="IPR051063">
    <property type="entry name" value="PDI"/>
</dbReference>
<keyword evidence="4" id="KW-1133">Transmembrane helix</keyword>
<feature type="chain" id="PRO_5003037922" evidence="5">
    <location>
        <begin position="24"/>
        <end position="368"/>
    </location>
</feature>
<dbReference type="VEuPathDB" id="AmoebaDB:NAEGRDRAFT_73382"/>